<dbReference type="InterPro" id="IPR001173">
    <property type="entry name" value="Glyco_trans_2-like"/>
</dbReference>
<dbReference type="AlphaFoldDB" id="A0A6G9YAU2"/>
<dbReference type="PANTHER" id="PTHR43685:SF2">
    <property type="entry name" value="GLYCOSYLTRANSFERASE 2-LIKE DOMAIN-CONTAINING PROTEIN"/>
    <property type="match status" value="1"/>
</dbReference>
<name>A0A6G9YAU2_9NOCA</name>
<protein>
    <submittedName>
        <fullName evidence="2">Glycosyltransferase</fullName>
    </submittedName>
</protein>
<evidence type="ECO:0000313" key="2">
    <source>
        <dbReference type="EMBL" id="QIS10176.1"/>
    </source>
</evidence>
<dbReference type="InterPro" id="IPR029044">
    <property type="entry name" value="Nucleotide-diphossugar_trans"/>
</dbReference>
<reference evidence="2 3" key="1">
    <citation type="journal article" date="2019" name="ACS Chem. Biol.">
        <title>Identification and Mobilization of a Cryptic Antibiotic Biosynthesis Gene Locus from a Human-Pathogenic Nocardia Isolate.</title>
        <authorList>
            <person name="Herisse M."/>
            <person name="Ishida K."/>
            <person name="Porter J.L."/>
            <person name="Howden B."/>
            <person name="Hertweck C."/>
            <person name="Stinear T.P."/>
            <person name="Pidot S.J."/>
        </authorList>
    </citation>
    <scope>NUCLEOTIDE SEQUENCE [LARGE SCALE GENOMIC DNA]</scope>
    <source>
        <strain evidence="2 3">AUSMDU00012717</strain>
    </source>
</reference>
<dbReference type="SUPFAM" id="SSF53448">
    <property type="entry name" value="Nucleotide-diphospho-sugar transferases"/>
    <property type="match status" value="1"/>
</dbReference>
<dbReference type="GO" id="GO:0016740">
    <property type="term" value="F:transferase activity"/>
    <property type="evidence" value="ECO:0007669"/>
    <property type="project" value="UniProtKB-KW"/>
</dbReference>
<organism evidence="2 3">
    <name type="scientific">Nocardia arthritidis</name>
    <dbReference type="NCBI Taxonomy" id="228602"/>
    <lineage>
        <taxon>Bacteria</taxon>
        <taxon>Bacillati</taxon>
        <taxon>Actinomycetota</taxon>
        <taxon>Actinomycetes</taxon>
        <taxon>Mycobacteriales</taxon>
        <taxon>Nocardiaceae</taxon>
        <taxon>Nocardia</taxon>
    </lineage>
</organism>
<dbReference type="Gene3D" id="3.90.550.10">
    <property type="entry name" value="Spore Coat Polysaccharide Biosynthesis Protein SpsA, Chain A"/>
    <property type="match status" value="1"/>
</dbReference>
<dbReference type="EMBL" id="CP046172">
    <property type="protein sequence ID" value="QIS10176.1"/>
    <property type="molecule type" value="Genomic_DNA"/>
</dbReference>
<dbReference type="InterPro" id="IPR050834">
    <property type="entry name" value="Glycosyltransf_2"/>
</dbReference>
<accession>A0A6G9YAU2</accession>
<dbReference type="PANTHER" id="PTHR43685">
    <property type="entry name" value="GLYCOSYLTRANSFERASE"/>
    <property type="match status" value="1"/>
</dbReference>
<proteinExistence type="predicted"/>
<evidence type="ECO:0000313" key="3">
    <source>
        <dbReference type="Proteomes" id="UP000503540"/>
    </source>
</evidence>
<sequence length="327" mass="36404">MSLSDESFIRNGSSEILINLFKFRQKGESAMTHARKQPEFVSVVVAVFNGLPLLDEQLTALAALDYPDPFEVIISDNGSTDGLRAHIDEHPLGRRLALRYVDSSAKPGISYARNNGAAVAKGDFLAFADHDDRVYPGWLSALVRAAAEHDCVSGANEVTSLNDPEVASWRPVPAPETRWDTHYLPFAQGNNVGFWRSAFEQVGGYDENLTHTGEDVDIAWRIQQAGMTLGHAPDALIAYRLRTTYREVWRQSVNYGRGAAEVYVKHRPLGAPRLPWQATLTSLAITVLHNPFIPLVRNRLPRGLWTLHAGVFYGRLRTSLRHGVFYG</sequence>
<dbReference type="Pfam" id="PF00535">
    <property type="entry name" value="Glycos_transf_2"/>
    <property type="match status" value="1"/>
</dbReference>
<dbReference type="KEGG" id="nah:F5544_11420"/>
<keyword evidence="2" id="KW-0808">Transferase</keyword>
<feature type="domain" description="Glycosyltransferase 2-like" evidence="1">
    <location>
        <begin position="42"/>
        <end position="202"/>
    </location>
</feature>
<dbReference type="Proteomes" id="UP000503540">
    <property type="component" value="Chromosome"/>
</dbReference>
<keyword evidence="3" id="KW-1185">Reference proteome</keyword>
<gene>
    <name evidence="2" type="ORF">F5544_11420</name>
</gene>
<evidence type="ECO:0000259" key="1">
    <source>
        <dbReference type="Pfam" id="PF00535"/>
    </source>
</evidence>